<dbReference type="GeneTree" id="ENSGT00400000024746"/>
<evidence type="ECO:0000313" key="1">
    <source>
        <dbReference type="Ensembl" id="ENSFCTP00005012054.1"/>
    </source>
</evidence>
<sequence length="208" mass="23649">MVQDNHQSWEASCFHWWVIFAVTSHSATTNIFDRYVLDTEAHVVPRKSLTQSFMVHFNRLYFSCNTDWRKSDHQACLKDTGLHSTHRDSTNTTNFVDILEGQTQGLVSWTSRWQNAIQSSKQRGSTGIATLHLTFHPLNQWHASTWFQHAVTIPTRNWHQCYGVGVVANFLHVATDFLNDFLVSLLAVGGLSGIHFVTPTISCFTPSV</sequence>
<name>A0ABI7WP34_FELCA</name>
<proteinExistence type="predicted"/>
<reference evidence="1" key="3">
    <citation type="submission" date="2025-09" db="UniProtKB">
        <authorList>
            <consortium name="Ensembl"/>
        </authorList>
    </citation>
    <scope>IDENTIFICATION</scope>
    <source>
        <strain evidence="1">breed Abyssinian</strain>
    </source>
</reference>
<gene>
    <name evidence="1" type="primary">NXT2</name>
</gene>
<dbReference type="Ensembl" id="ENSFCTT00005017918.1">
    <property type="protein sequence ID" value="ENSFCTP00005012054.1"/>
    <property type="gene ID" value="ENSFCTG00005006434.1"/>
</dbReference>
<dbReference type="Proteomes" id="UP000823872">
    <property type="component" value="Chromosome C2"/>
</dbReference>
<organism evidence="1 2">
    <name type="scientific">Felis catus</name>
    <name type="common">Cat</name>
    <name type="synonym">Felis silvestris catus</name>
    <dbReference type="NCBI Taxonomy" id="9685"/>
    <lineage>
        <taxon>Eukaryota</taxon>
        <taxon>Metazoa</taxon>
        <taxon>Chordata</taxon>
        <taxon>Craniata</taxon>
        <taxon>Vertebrata</taxon>
        <taxon>Euteleostomi</taxon>
        <taxon>Mammalia</taxon>
        <taxon>Eutheria</taxon>
        <taxon>Laurasiatheria</taxon>
        <taxon>Carnivora</taxon>
        <taxon>Feliformia</taxon>
        <taxon>Felidae</taxon>
        <taxon>Felinae</taxon>
        <taxon>Felis</taxon>
    </lineage>
</organism>
<accession>A0ABI7WP34</accession>
<protein>
    <submittedName>
        <fullName evidence="1">Uncharacterized protein</fullName>
    </submittedName>
</protein>
<reference evidence="1 2" key="1">
    <citation type="submission" date="2021-02" db="EMBL/GenBank/DDBJ databases">
        <title>Safari Cat Assemblies.</title>
        <authorList>
            <person name="Bredemeyer K.R."/>
            <person name="Murphy W.J."/>
        </authorList>
    </citation>
    <scope>NUCLEOTIDE SEQUENCE [LARGE SCALE GENOMIC DNA]</scope>
</reference>
<reference evidence="1" key="2">
    <citation type="submission" date="2025-08" db="UniProtKB">
        <authorList>
            <consortium name="Ensembl"/>
        </authorList>
    </citation>
    <scope>IDENTIFICATION</scope>
    <source>
        <strain evidence="1">breed Abyssinian</strain>
    </source>
</reference>
<evidence type="ECO:0000313" key="2">
    <source>
        <dbReference type="Proteomes" id="UP000823872"/>
    </source>
</evidence>
<keyword evidence="2" id="KW-1185">Reference proteome</keyword>